<keyword evidence="2" id="KW-1133">Transmembrane helix</keyword>
<feature type="transmembrane region" description="Helical" evidence="2">
    <location>
        <begin position="247"/>
        <end position="270"/>
    </location>
</feature>
<accession>A0A432MEZ0</accession>
<feature type="transmembrane region" description="Helical" evidence="2">
    <location>
        <begin position="25"/>
        <end position="43"/>
    </location>
</feature>
<feature type="transmembrane region" description="Helical" evidence="2">
    <location>
        <begin position="182"/>
        <end position="203"/>
    </location>
</feature>
<feature type="transmembrane region" description="Helical" evidence="2">
    <location>
        <begin position="559"/>
        <end position="580"/>
    </location>
</feature>
<reference evidence="3 4" key="2">
    <citation type="submission" date="2019-01" db="EMBL/GenBank/DDBJ databases">
        <title>Tautonia sociabilis, a novel thermotolerant planctomycete of Isosphaeraceae family, isolated from a 4000 m deep subterranean habitat.</title>
        <authorList>
            <person name="Kovaleva O.L."/>
            <person name="Elcheninov A.G."/>
            <person name="Van Heerden E."/>
            <person name="Toshchakov S.V."/>
            <person name="Novikov A."/>
            <person name="Bonch-Osmolovskaya E.A."/>
            <person name="Kublanov I.V."/>
        </authorList>
    </citation>
    <scope>NUCLEOTIDE SEQUENCE [LARGE SCALE GENOMIC DNA]</scope>
    <source>
        <strain evidence="3 4">GM2012</strain>
    </source>
</reference>
<evidence type="ECO:0000313" key="3">
    <source>
        <dbReference type="EMBL" id="RUL84319.1"/>
    </source>
</evidence>
<dbReference type="RefSeq" id="WP_126727337.1">
    <property type="nucleotide sequence ID" value="NZ_RYZH01000050.1"/>
</dbReference>
<feature type="transmembrane region" description="Helical" evidence="2">
    <location>
        <begin position="385"/>
        <end position="404"/>
    </location>
</feature>
<feature type="transmembrane region" description="Helical" evidence="2">
    <location>
        <begin position="440"/>
        <end position="458"/>
    </location>
</feature>
<dbReference type="EMBL" id="RYZH01000050">
    <property type="protein sequence ID" value="RUL84319.1"/>
    <property type="molecule type" value="Genomic_DNA"/>
</dbReference>
<sequence length="637" mass="67735">MARHVGLGPVFAFEWLTSSRRWQPYALRSLTVALLLGTMWLVWAESYVGRMGPRDVTIEQQAEVGRGFYTATVMVLLGLVGLAAPAATAGAVCLDKARGNLTLLFATDLSDAEIVLGKLAARLVPVLGMVLCSSPVLAIATLFGGIDPVGLFGAILVVLSCAVFGCSLALTLSVWGKKPHEVLMATYVFGILYVLAAPIYAGVRSLVPGLFLKLPWVPGWQDLAVYNPVFLVIAVIDSPPGMAPVRIGTHAIFFGLSLFASALLIALATWRIRTVTIRQLGSGEGASRRRVRRLSALDALKPDRLGRAGRLLLGMRRLYRRIRPEPSLDRNPVLWRECQRKRPSRWTLAIWGIYVLVCGGFSLQAIVLMVDAWGVGWNSGKDLGIFVNCLQVGSGLLLLSVSAATSLAEERQRGSLDVLLATPLPTRSIIWGKWWGTFRGVSPLLILPTAVTTALAGFSGHYGAVLLMAALILSYGAAITSLGLALATWIPRLGRAVGLTVGCYTGICIGWMFFALFLFEDGSGDGAGLASASPLFGVGAYSALIAGQGSGSDFVEQTAWTIFWTIAYLGAAIALLMATLGTFNRCLGRVDDPSFFDEDDDVPAEKPTGLVATAPLPEPARGAPGSSSAADLLGSDL</sequence>
<evidence type="ECO:0000256" key="2">
    <source>
        <dbReference type="SAM" id="Phobius"/>
    </source>
</evidence>
<organism evidence="3 4">
    <name type="scientific">Tautonia sociabilis</name>
    <dbReference type="NCBI Taxonomy" id="2080755"/>
    <lineage>
        <taxon>Bacteria</taxon>
        <taxon>Pseudomonadati</taxon>
        <taxon>Planctomycetota</taxon>
        <taxon>Planctomycetia</taxon>
        <taxon>Isosphaerales</taxon>
        <taxon>Isosphaeraceae</taxon>
        <taxon>Tautonia</taxon>
    </lineage>
</organism>
<dbReference type="GO" id="GO:0005886">
    <property type="term" value="C:plasma membrane"/>
    <property type="evidence" value="ECO:0007669"/>
    <property type="project" value="UniProtKB-SubCell"/>
</dbReference>
<dbReference type="GO" id="GO:0140359">
    <property type="term" value="F:ABC-type transporter activity"/>
    <property type="evidence" value="ECO:0007669"/>
    <property type="project" value="InterPro"/>
</dbReference>
<evidence type="ECO:0000313" key="4">
    <source>
        <dbReference type="Proteomes" id="UP000280296"/>
    </source>
</evidence>
<protein>
    <submittedName>
        <fullName evidence="3">ABC transporter permease</fullName>
    </submittedName>
</protein>
<dbReference type="Proteomes" id="UP000280296">
    <property type="component" value="Unassembled WGS sequence"/>
</dbReference>
<proteinExistence type="predicted"/>
<dbReference type="Pfam" id="PF12679">
    <property type="entry name" value="ABC2_membrane_2"/>
    <property type="match status" value="1"/>
</dbReference>
<keyword evidence="4" id="KW-1185">Reference proteome</keyword>
<feature type="compositionally biased region" description="Low complexity" evidence="1">
    <location>
        <begin position="619"/>
        <end position="637"/>
    </location>
</feature>
<dbReference type="AlphaFoldDB" id="A0A432MEZ0"/>
<dbReference type="OrthoDB" id="256443at2"/>
<dbReference type="PANTHER" id="PTHR43471">
    <property type="entry name" value="ABC TRANSPORTER PERMEASE"/>
    <property type="match status" value="1"/>
</dbReference>
<feature type="region of interest" description="Disordered" evidence="1">
    <location>
        <begin position="597"/>
        <end position="637"/>
    </location>
</feature>
<evidence type="ECO:0000256" key="1">
    <source>
        <dbReference type="SAM" id="MobiDB-lite"/>
    </source>
</evidence>
<keyword evidence="2" id="KW-0812">Transmembrane</keyword>
<feature type="transmembrane region" description="Helical" evidence="2">
    <location>
        <begin position="348"/>
        <end position="373"/>
    </location>
</feature>
<feature type="transmembrane region" description="Helical" evidence="2">
    <location>
        <begin position="68"/>
        <end position="94"/>
    </location>
</feature>
<gene>
    <name evidence="3" type="ORF">TsocGM_20535</name>
</gene>
<feature type="transmembrane region" description="Helical" evidence="2">
    <location>
        <begin position="496"/>
        <end position="519"/>
    </location>
</feature>
<reference evidence="3 4" key="1">
    <citation type="submission" date="2018-12" db="EMBL/GenBank/DDBJ databases">
        <authorList>
            <person name="Toschakov S.V."/>
        </authorList>
    </citation>
    <scope>NUCLEOTIDE SEQUENCE [LARGE SCALE GENOMIC DNA]</scope>
    <source>
        <strain evidence="3 4">GM2012</strain>
    </source>
</reference>
<comment type="caution">
    <text evidence="3">The sequence shown here is derived from an EMBL/GenBank/DDBJ whole genome shotgun (WGS) entry which is preliminary data.</text>
</comment>
<feature type="transmembrane region" description="Helical" evidence="2">
    <location>
        <begin position="152"/>
        <end position="175"/>
    </location>
</feature>
<feature type="transmembrane region" description="Helical" evidence="2">
    <location>
        <begin position="123"/>
        <end position="146"/>
    </location>
</feature>
<keyword evidence="2" id="KW-0472">Membrane</keyword>
<name>A0A432MEZ0_9BACT</name>
<feature type="transmembrane region" description="Helical" evidence="2">
    <location>
        <begin position="465"/>
        <end position="490"/>
    </location>
</feature>